<keyword evidence="4" id="KW-0808">Transferase</keyword>
<keyword evidence="1" id="KW-0547">Nucleotide-binding</keyword>
<dbReference type="Pfam" id="PF00069">
    <property type="entry name" value="Pkinase"/>
    <property type="match status" value="1"/>
</dbReference>
<evidence type="ECO:0000313" key="4">
    <source>
        <dbReference type="EMBL" id="RWR79814.1"/>
    </source>
</evidence>
<name>A0A3S3MUM4_9MAGN</name>
<feature type="domain" description="Protein kinase" evidence="3">
    <location>
        <begin position="1"/>
        <end position="169"/>
    </location>
</feature>
<evidence type="ECO:0000256" key="1">
    <source>
        <dbReference type="ARBA" id="ARBA00022741"/>
    </source>
</evidence>
<dbReference type="SUPFAM" id="SSF56112">
    <property type="entry name" value="Protein kinase-like (PK-like)"/>
    <property type="match status" value="1"/>
</dbReference>
<organism evidence="4 5">
    <name type="scientific">Cinnamomum micranthum f. kanehirae</name>
    <dbReference type="NCBI Taxonomy" id="337451"/>
    <lineage>
        <taxon>Eukaryota</taxon>
        <taxon>Viridiplantae</taxon>
        <taxon>Streptophyta</taxon>
        <taxon>Embryophyta</taxon>
        <taxon>Tracheophyta</taxon>
        <taxon>Spermatophyta</taxon>
        <taxon>Magnoliopsida</taxon>
        <taxon>Magnoliidae</taxon>
        <taxon>Laurales</taxon>
        <taxon>Lauraceae</taxon>
        <taxon>Cinnamomum</taxon>
    </lineage>
</organism>
<dbReference type="InterPro" id="IPR011009">
    <property type="entry name" value="Kinase-like_dom_sf"/>
</dbReference>
<dbReference type="InterPro" id="IPR000719">
    <property type="entry name" value="Prot_kinase_dom"/>
</dbReference>
<evidence type="ECO:0000259" key="3">
    <source>
        <dbReference type="PROSITE" id="PS50011"/>
    </source>
</evidence>
<dbReference type="PANTHER" id="PTHR27005">
    <property type="entry name" value="WALL-ASSOCIATED RECEPTOR KINASE-LIKE 21"/>
    <property type="match status" value="1"/>
</dbReference>
<proteinExistence type="predicted"/>
<dbReference type="GO" id="GO:0005886">
    <property type="term" value="C:plasma membrane"/>
    <property type="evidence" value="ECO:0007669"/>
    <property type="project" value="TreeGrafter"/>
</dbReference>
<protein>
    <submittedName>
        <fullName evidence="4">Wall-associated receptor kinase-like protein 8</fullName>
    </submittedName>
</protein>
<reference evidence="4 5" key="1">
    <citation type="journal article" date="2019" name="Nat. Plants">
        <title>Stout camphor tree genome fills gaps in understanding of flowering plant genome evolution.</title>
        <authorList>
            <person name="Chaw S.M."/>
            <person name="Liu Y.C."/>
            <person name="Wu Y.W."/>
            <person name="Wang H.Y."/>
            <person name="Lin C.I."/>
            <person name="Wu C.S."/>
            <person name="Ke H.M."/>
            <person name="Chang L.Y."/>
            <person name="Hsu C.Y."/>
            <person name="Yang H.T."/>
            <person name="Sudianto E."/>
            <person name="Hsu M.H."/>
            <person name="Wu K.P."/>
            <person name="Wang L.N."/>
            <person name="Leebens-Mack J.H."/>
            <person name="Tsai I.J."/>
        </authorList>
    </citation>
    <scope>NUCLEOTIDE SEQUENCE [LARGE SCALE GENOMIC DNA]</scope>
    <source>
        <strain evidence="5">cv. Chaw 1501</strain>
        <tissue evidence="4">Young leaves</tissue>
    </source>
</reference>
<dbReference type="AlphaFoldDB" id="A0A3S3MUM4"/>
<keyword evidence="4" id="KW-0675">Receptor</keyword>
<dbReference type="STRING" id="337451.A0A3S3MUM4"/>
<dbReference type="EMBL" id="QPKB01000003">
    <property type="protein sequence ID" value="RWR79814.1"/>
    <property type="molecule type" value="Genomic_DNA"/>
</dbReference>
<dbReference type="InterPro" id="IPR045274">
    <property type="entry name" value="WAK-like"/>
</dbReference>
<dbReference type="GO" id="GO:0005524">
    <property type="term" value="F:ATP binding"/>
    <property type="evidence" value="ECO:0007669"/>
    <property type="project" value="UniProtKB-KW"/>
</dbReference>
<dbReference type="Proteomes" id="UP000283530">
    <property type="component" value="Unassembled WGS sequence"/>
</dbReference>
<gene>
    <name evidence="4" type="ORF">CKAN_00841300</name>
</gene>
<keyword evidence="2" id="KW-0067">ATP-binding</keyword>
<dbReference type="PROSITE" id="PS50011">
    <property type="entry name" value="PROTEIN_KINASE_DOM"/>
    <property type="match status" value="1"/>
</dbReference>
<accession>A0A3S3MUM4</accession>
<dbReference type="GO" id="GO:0007166">
    <property type="term" value="P:cell surface receptor signaling pathway"/>
    <property type="evidence" value="ECO:0007669"/>
    <property type="project" value="InterPro"/>
</dbReference>
<dbReference type="Gene3D" id="1.10.510.10">
    <property type="entry name" value="Transferase(Phosphotransferase) domain 1"/>
    <property type="match status" value="1"/>
</dbReference>
<comment type="caution">
    <text evidence="4">The sequence shown here is derived from an EMBL/GenBank/DDBJ whole genome shotgun (WGS) entry which is preliminary data.</text>
</comment>
<evidence type="ECO:0000313" key="5">
    <source>
        <dbReference type="Proteomes" id="UP000283530"/>
    </source>
</evidence>
<keyword evidence="5" id="KW-1185">Reference proteome</keyword>
<dbReference type="PANTHER" id="PTHR27005:SF466">
    <property type="entry name" value="NON-FUNCTIONAL PSEUDOKINASE ZED1-LIKE"/>
    <property type="match status" value="1"/>
</dbReference>
<keyword evidence="4" id="KW-0418">Kinase</keyword>
<dbReference type="OrthoDB" id="75710at2759"/>
<dbReference type="GO" id="GO:0004674">
    <property type="term" value="F:protein serine/threonine kinase activity"/>
    <property type="evidence" value="ECO:0007669"/>
    <property type="project" value="TreeGrafter"/>
</dbReference>
<evidence type="ECO:0000256" key="2">
    <source>
        <dbReference type="ARBA" id="ARBA00022840"/>
    </source>
</evidence>
<sequence>MQLPISIWELRGPLSTEIKCFNILLDEHFKPKLSDFSLSVTIPVGETHVQTHAAGTLGYIDGDHATTGYVCEKTDVYSYGVVLFELLSGKKLLTLIERDPVLDLSFWDSIHKEITDKEKGLKLILGNGLSMNVNQVEQAMACMELAGKCITHNRDERPSMKDVTKQILFFIVRF</sequence>